<accession>R9GV27</accession>
<comment type="similarity">
    <text evidence="5">Belongs to the 4-toluene sulfonate uptake permease (TSUP) (TC 2.A.102) family.</text>
</comment>
<evidence type="ECO:0000313" key="7">
    <source>
        <dbReference type="Proteomes" id="UP000014174"/>
    </source>
</evidence>
<comment type="subcellular location">
    <subcellularLocation>
        <location evidence="5">Cell membrane</location>
        <topology evidence="5">Multi-pass membrane protein</topology>
    </subcellularLocation>
    <subcellularLocation>
        <location evidence="1">Membrane</location>
        <topology evidence="1">Multi-pass membrane protein</topology>
    </subcellularLocation>
</comment>
<feature type="transmembrane region" description="Helical" evidence="5">
    <location>
        <begin position="62"/>
        <end position="81"/>
    </location>
</feature>
<dbReference type="InterPro" id="IPR002781">
    <property type="entry name" value="TM_pro_TauE-like"/>
</dbReference>
<feature type="transmembrane region" description="Helical" evidence="5">
    <location>
        <begin position="29"/>
        <end position="50"/>
    </location>
</feature>
<sequence length="320" mass="34822">MNLQTEEEDFADELNTLDSPPKENTSLKWLYWLFSLPIITISFFLLWHYVPAFKASFEEIPVTFYYFLLAGFIFAMIDGAIGMSYGVTSTTFSMAMGIPPASASTAVHLSEILSNGIAGVMHYKMGNVNMKLFRLLVVPGIIGSVTGAYLLSSLEHYSHYTKPFISLYTLILGIVILKKSFTISRKNNKDAKPKKIKSIRTLGLFGGFIDAVGGGGWGSIVLSTLIAGGRNARFSLGAVKFSRFFIAFMSSLTFVTMLNGLHWEAIGGLVLGSAIASPIAARVANRISAKTIMVAVGIIVILASLKSIVGFLSDLIRILF</sequence>
<feature type="transmembrane region" description="Helical" evidence="5">
    <location>
        <begin position="291"/>
        <end position="312"/>
    </location>
</feature>
<protein>
    <recommendedName>
        <fullName evidence="5">Probable membrane transporter protein</fullName>
    </recommendedName>
</protein>
<evidence type="ECO:0000256" key="1">
    <source>
        <dbReference type="ARBA" id="ARBA00004141"/>
    </source>
</evidence>
<dbReference type="PANTHER" id="PTHR43701:SF12">
    <property type="entry name" value="MEMBRANE TRANSPORTER PROTEIN YTNM-RELATED"/>
    <property type="match status" value="1"/>
</dbReference>
<dbReference type="PANTHER" id="PTHR43701">
    <property type="entry name" value="MEMBRANE TRANSPORTER PROTEIN MJ0441-RELATED"/>
    <property type="match status" value="1"/>
</dbReference>
<evidence type="ECO:0000313" key="6">
    <source>
        <dbReference type="EMBL" id="EOR95576.1"/>
    </source>
</evidence>
<dbReference type="OrthoDB" id="45564at2"/>
<keyword evidence="6" id="KW-0560">Oxidoreductase</keyword>
<feature type="transmembrane region" description="Helical" evidence="5">
    <location>
        <begin position="132"/>
        <end position="151"/>
    </location>
</feature>
<keyword evidence="5" id="KW-1003">Cell membrane</keyword>
<dbReference type="AlphaFoldDB" id="R9GV27"/>
<evidence type="ECO:0000256" key="4">
    <source>
        <dbReference type="ARBA" id="ARBA00023136"/>
    </source>
</evidence>
<feature type="transmembrane region" description="Helical" evidence="5">
    <location>
        <begin position="202"/>
        <end position="229"/>
    </location>
</feature>
<keyword evidence="4 5" id="KW-0472">Membrane</keyword>
<dbReference type="Proteomes" id="UP000014174">
    <property type="component" value="Unassembled WGS sequence"/>
</dbReference>
<keyword evidence="7" id="KW-1185">Reference proteome</keyword>
<feature type="transmembrane region" description="Helical" evidence="5">
    <location>
        <begin position="241"/>
        <end position="258"/>
    </location>
</feature>
<comment type="caution">
    <text evidence="6">The sequence shown here is derived from an EMBL/GenBank/DDBJ whole genome shotgun (WGS) entry which is preliminary data.</text>
</comment>
<dbReference type="RefSeq" id="WP_016194500.1">
    <property type="nucleotide sequence ID" value="NZ_AQPN01000047.1"/>
</dbReference>
<dbReference type="GO" id="GO:0016491">
    <property type="term" value="F:oxidoreductase activity"/>
    <property type="evidence" value="ECO:0007669"/>
    <property type="project" value="UniProtKB-KW"/>
</dbReference>
<keyword evidence="6" id="KW-0456">Lyase</keyword>
<dbReference type="InterPro" id="IPR051598">
    <property type="entry name" value="TSUP/Inactive_protease-like"/>
</dbReference>
<evidence type="ECO:0000256" key="3">
    <source>
        <dbReference type="ARBA" id="ARBA00022989"/>
    </source>
</evidence>
<dbReference type="STRING" id="1150600.ADIARSV_1259"/>
<keyword evidence="2 5" id="KW-0812">Transmembrane</keyword>
<proteinExistence type="inferred from homology"/>
<evidence type="ECO:0000256" key="5">
    <source>
        <dbReference type="RuleBase" id="RU363041"/>
    </source>
</evidence>
<organism evidence="6 7">
    <name type="scientific">Arcticibacter svalbardensis MN12-7</name>
    <dbReference type="NCBI Taxonomy" id="1150600"/>
    <lineage>
        <taxon>Bacteria</taxon>
        <taxon>Pseudomonadati</taxon>
        <taxon>Bacteroidota</taxon>
        <taxon>Sphingobacteriia</taxon>
        <taxon>Sphingobacteriales</taxon>
        <taxon>Sphingobacteriaceae</taxon>
        <taxon>Arcticibacter</taxon>
    </lineage>
</organism>
<dbReference type="GO" id="GO:0016829">
    <property type="term" value="F:lyase activity"/>
    <property type="evidence" value="ECO:0007669"/>
    <property type="project" value="UniProtKB-KW"/>
</dbReference>
<dbReference type="GO" id="GO:0005886">
    <property type="term" value="C:plasma membrane"/>
    <property type="evidence" value="ECO:0007669"/>
    <property type="project" value="UniProtKB-SubCell"/>
</dbReference>
<dbReference type="PATRIC" id="fig|1150600.3.peg.1236"/>
<dbReference type="EMBL" id="AQPN01000047">
    <property type="protein sequence ID" value="EOR95576.1"/>
    <property type="molecule type" value="Genomic_DNA"/>
</dbReference>
<gene>
    <name evidence="6" type="ORF">ADIARSV_1259</name>
</gene>
<feature type="transmembrane region" description="Helical" evidence="5">
    <location>
        <begin position="163"/>
        <end position="181"/>
    </location>
</feature>
<dbReference type="Pfam" id="PF01925">
    <property type="entry name" value="TauE"/>
    <property type="match status" value="1"/>
</dbReference>
<evidence type="ECO:0000256" key="2">
    <source>
        <dbReference type="ARBA" id="ARBA00022692"/>
    </source>
</evidence>
<keyword evidence="3 5" id="KW-1133">Transmembrane helix</keyword>
<dbReference type="eggNOG" id="COG0730">
    <property type="taxonomic scope" value="Bacteria"/>
</dbReference>
<name>R9GV27_9SPHI</name>
<reference evidence="6 7" key="1">
    <citation type="journal article" date="2013" name="Genome Announc.">
        <title>Draft Genome Sequence of Arcticibacter svalbardensis Strain MN12-7T, a Member of the Family Sphingobacteriaceae Isolated from an Arctic Soil Sample.</title>
        <authorList>
            <person name="Shivaji S."/>
            <person name="Ara S."/>
            <person name="Prasad S."/>
            <person name="Manasa B.P."/>
            <person name="Begum Z."/>
            <person name="Singh A."/>
            <person name="Kumar Pinnaka A."/>
        </authorList>
    </citation>
    <scope>NUCLEOTIDE SEQUENCE [LARGE SCALE GENOMIC DNA]</scope>
    <source>
        <strain evidence="6 7">MN12-7</strain>
    </source>
</reference>